<accession>A0A6A8AKY4</accession>
<dbReference type="EMBL" id="WIXI01000051">
    <property type="protein sequence ID" value="MQY49826.1"/>
    <property type="molecule type" value="Genomic_DNA"/>
</dbReference>
<comment type="caution">
    <text evidence="2">The sequence shown here is derived from an EMBL/GenBank/DDBJ whole genome shotgun (WGS) entry which is preliminary data.</text>
</comment>
<dbReference type="AlphaFoldDB" id="A0A6A8AKY4"/>
<proteinExistence type="predicted"/>
<dbReference type="Pfam" id="PF06347">
    <property type="entry name" value="SH3_4"/>
    <property type="match status" value="1"/>
</dbReference>
<evidence type="ECO:0000313" key="2">
    <source>
        <dbReference type="EMBL" id="MQY49826.1"/>
    </source>
</evidence>
<dbReference type="Gene3D" id="2.30.30.40">
    <property type="entry name" value="SH3 Domains"/>
    <property type="match status" value="1"/>
</dbReference>
<keyword evidence="1" id="KW-0732">Signal</keyword>
<dbReference type="Proteomes" id="UP000435138">
    <property type="component" value="Unassembled WGS sequence"/>
</dbReference>
<organism evidence="2 3">
    <name type="scientific">Endobacterium cereale</name>
    <dbReference type="NCBI Taxonomy" id="2663029"/>
    <lineage>
        <taxon>Bacteria</taxon>
        <taxon>Pseudomonadati</taxon>
        <taxon>Pseudomonadota</taxon>
        <taxon>Alphaproteobacteria</taxon>
        <taxon>Hyphomicrobiales</taxon>
        <taxon>Rhizobiaceae</taxon>
        <taxon>Endobacterium</taxon>
    </lineage>
</organism>
<evidence type="ECO:0000313" key="3">
    <source>
        <dbReference type="Proteomes" id="UP000435138"/>
    </source>
</evidence>
<protein>
    <recommendedName>
        <fullName evidence="4">SH3 domain-containing protein</fullName>
    </recommendedName>
</protein>
<evidence type="ECO:0008006" key="4">
    <source>
        <dbReference type="Google" id="ProtNLM"/>
    </source>
</evidence>
<dbReference type="InterPro" id="IPR010466">
    <property type="entry name" value="DUF1058"/>
</dbReference>
<dbReference type="RefSeq" id="WP_153359932.1">
    <property type="nucleotide sequence ID" value="NZ_JAYKOO010000001.1"/>
</dbReference>
<reference evidence="2 3" key="1">
    <citation type="submission" date="2019-11" db="EMBL/GenBank/DDBJ databases">
        <title>Genome analysis of Rhizobacterium cereale a novel genus and species isolated from maize roots in North Spain.</title>
        <authorList>
            <person name="Menendez E."/>
            <person name="Flores-Felix J.D."/>
            <person name="Ramirez-Bahena M.-H."/>
            <person name="Igual J.M."/>
            <person name="Garcia-Fraile P."/>
            <person name="Peix A."/>
            <person name="Velazquez E."/>
        </authorList>
    </citation>
    <scope>NUCLEOTIDE SEQUENCE [LARGE SCALE GENOMIC DNA]</scope>
    <source>
        <strain evidence="2 3">RZME27</strain>
    </source>
</reference>
<gene>
    <name evidence="2" type="ORF">GAO09_27745</name>
</gene>
<sequence length="195" mass="21381">MKRKNKRHGTVAVAFSAALVGVALAAALIAPASVSDPVEAAPAFNAGWKKGRETGYPVPRYVSLKFGNSRMRVGPSTDYGSRWVYKAQGLPMEITEEFGNWRQVRDYDGITGWMYAPLLSGRRTAVIGPWVDTSVPLYRSASNRAYVVADLEARVLMRLDHCDGHFCSVSLIGHNLSGYVEQASLWGVYPGETIK</sequence>
<keyword evidence="3" id="KW-1185">Reference proteome</keyword>
<evidence type="ECO:0000256" key="1">
    <source>
        <dbReference type="SAM" id="SignalP"/>
    </source>
</evidence>
<name>A0A6A8AKY4_9HYPH</name>
<feature type="signal peptide" evidence="1">
    <location>
        <begin position="1"/>
        <end position="25"/>
    </location>
</feature>
<feature type="chain" id="PRO_5025414764" description="SH3 domain-containing protein" evidence="1">
    <location>
        <begin position="26"/>
        <end position="195"/>
    </location>
</feature>